<comment type="caution">
    <text evidence="1">The sequence shown here is derived from an EMBL/GenBank/DDBJ whole genome shotgun (WGS) entry which is preliminary data.</text>
</comment>
<dbReference type="RefSeq" id="WP_035848950.1">
    <property type="nucleotide sequence ID" value="NZ_KK073874.1"/>
</dbReference>
<accession>A0A011ADN0</accession>
<organism evidence="1 2">
    <name type="scientific">Cryptosporangium arvum DSM 44712</name>
    <dbReference type="NCBI Taxonomy" id="927661"/>
    <lineage>
        <taxon>Bacteria</taxon>
        <taxon>Bacillati</taxon>
        <taxon>Actinomycetota</taxon>
        <taxon>Actinomycetes</taxon>
        <taxon>Cryptosporangiales</taxon>
        <taxon>Cryptosporangiaceae</taxon>
        <taxon>Cryptosporangium</taxon>
    </lineage>
</organism>
<dbReference type="HOGENOM" id="CLU_1851811_0_0_11"/>
<reference evidence="1 2" key="1">
    <citation type="submission" date="2013-07" db="EMBL/GenBank/DDBJ databases">
        <authorList>
            <consortium name="DOE Joint Genome Institute"/>
            <person name="Eisen J."/>
            <person name="Huntemann M."/>
            <person name="Han J."/>
            <person name="Chen A."/>
            <person name="Kyrpides N."/>
            <person name="Mavromatis K."/>
            <person name="Markowitz V."/>
            <person name="Palaniappan K."/>
            <person name="Ivanova N."/>
            <person name="Schaumberg A."/>
            <person name="Pati A."/>
            <person name="Liolios K."/>
            <person name="Nordberg H.P."/>
            <person name="Cantor M.N."/>
            <person name="Hua S.X."/>
            <person name="Woyke T."/>
        </authorList>
    </citation>
    <scope>NUCLEOTIDE SEQUENCE [LARGE SCALE GENOMIC DNA]</scope>
    <source>
        <strain evidence="1 2">DSM 44712</strain>
    </source>
</reference>
<name>A0A011ADN0_9ACTN</name>
<sequence length="138" mass="14970">MTTTGIQATRALWTDHDAEVVEPPEQAFADVFGDADRVRIALWIDRTAPAHGGLFCSDTAAGDLGLPEATVRAALGPLQHIGMVRYRNGLYMRCDHTLWSVLKVLRNFAGPTLTPSPAPAPTPDPEPHDTRAATFYFG</sequence>
<dbReference type="OrthoDB" id="5189154at2"/>
<evidence type="ECO:0000313" key="2">
    <source>
        <dbReference type="Proteomes" id="UP000021053"/>
    </source>
</evidence>
<dbReference type="AlphaFoldDB" id="A0A011ADN0"/>
<dbReference type="EMBL" id="JFBT01000001">
    <property type="protein sequence ID" value="EXG80161.1"/>
    <property type="molecule type" value="Genomic_DNA"/>
</dbReference>
<gene>
    <name evidence="1" type="ORF">CryarDRAFT_1227</name>
</gene>
<evidence type="ECO:0000313" key="1">
    <source>
        <dbReference type="EMBL" id="EXG80161.1"/>
    </source>
</evidence>
<keyword evidence="2" id="KW-1185">Reference proteome</keyword>
<protein>
    <submittedName>
        <fullName evidence="1">Uncharacterized protein</fullName>
    </submittedName>
</protein>
<proteinExistence type="predicted"/>
<dbReference type="Proteomes" id="UP000021053">
    <property type="component" value="Unassembled WGS sequence"/>
</dbReference>